<keyword evidence="2" id="KW-1185">Reference proteome</keyword>
<name>A0A6A7B126_9PLEO</name>
<accession>A0A6A7B126</accession>
<dbReference type="AlphaFoldDB" id="A0A6A7B126"/>
<evidence type="ECO:0000313" key="2">
    <source>
        <dbReference type="Proteomes" id="UP000799423"/>
    </source>
</evidence>
<dbReference type="EMBL" id="MU006313">
    <property type="protein sequence ID" value="KAF2849226.1"/>
    <property type="molecule type" value="Genomic_DNA"/>
</dbReference>
<gene>
    <name evidence="1" type="ORF">T440DRAFT_140525</name>
</gene>
<evidence type="ECO:0000313" key="1">
    <source>
        <dbReference type="EMBL" id="KAF2849226.1"/>
    </source>
</evidence>
<proteinExistence type="predicted"/>
<dbReference type="Proteomes" id="UP000799423">
    <property type="component" value="Unassembled WGS sequence"/>
</dbReference>
<organism evidence="1 2">
    <name type="scientific">Plenodomus tracheiphilus IPT5</name>
    <dbReference type="NCBI Taxonomy" id="1408161"/>
    <lineage>
        <taxon>Eukaryota</taxon>
        <taxon>Fungi</taxon>
        <taxon>Dikarya</taxon>
        <taxon>Ascomycota</taxon>
        <taxon>Pezizomycotina</taxon>
        <taxon>Dothideomycetes</taxon>
        <taxon>Pleosporomycetidae</taxon>
        <taxon>Pleosporales</taxon>
        <taxon>Pleosporineae</taxon>
        <taxon>Leptosphaeriaceae</taxon>
        <taxon>Plenodomus</taxon>
    </lineage>
</organism>
<sequence length="152" mass="17282">MAAMSCSFFTTIVGEVRVAEAVAVVEAPNTTSKPRSPSAGCRCRRPELESGHHSSVLLFWRNAVWSGVWRGIWRCGCPLGCPWFPWGGVGGSCCGMRSLRRRRWCGIGRRGREWRGIRRLGRVVPWESWRWGLWVVHLSISERYRHVAPSTD</sequence>
<protein>
    <submittedName>
        <fullName evidence="1">Uncharacterized protein</fullName>
    </submittedName>
</protein>
<reference evidence="1" key="1">
    <citation type="submission" date="2020-01" db="EMBL/GenBank/DDBJ databases">
        <authorList>
            <consortium name="DOE Joint Genome Institute"/>
            <person name="Haridas S."/>
            <person name="Albert R."/>
            <person name="Binder M."/>
            <person name="Bloem J."/>
            <person name="Labutti K."/>
            <person name="Salamov A."/>
            <person name="Andreopoulos B."/>
            <person name="Baker S.E."/>
            <person name="Barry K."/>
            <person name="Bills G."/>
            <person name="Bluhm B.H."/>
            <person name="Cannon C."/>
            <person name="Castanera R."/>
            <person name="Culley D.E."/>
            <person name="Daum C."/>
            <person name="Ezra D."/>
            <person name="Gonzalez J.B."/>
            <person name="Henrissat B."/>
            <person name="Kuo A."/>
            <person name="Liang C."/>
            <person name="Lipzen A."/>
            <person name="Lutzoni F."/>
            <person name="Magnuson J."/>
            <person name="Mondo S."/>
            <person name="Nolan M."/>
            <person name="Ohm R."/>
            <person name="Pangilinan J."/>
            <person name="Park H.-J."/>
            <person name="Ramirez L."/>
            <person name="Alfaro M."/>
            <person name="Sun H."/>
            <person name="Tritt A."/>
            <person name="Yoshinaga Y."/>
            <person name="Zwiers L.-H."/>
            <person name="Turgeon B.G."/>
            <person name="Goodwin S.B."/>
            <person name="Spatafora J.W."/>
            <person name="Crous P.W."/>
            <person name="Grigoriev I.V."/>
        </authorList>
    </citation>
    <scope>NUCLEOTIDE SEQUENCE</scope>
    <source>
        <strain evidence="1">IPT5</strain>
    </source>
</reference>